<dbReference type="AlphaFoldDB" id="A0A9Q6ZAU5"/>
<accession>A0A9Q6ZAU5</accession>
<dbReference type="Proteomes" id="UP000596202">
    <property type="component" value="Chromosome"/>
</dbReference>
<evidence type="ECO:0000313" key="2">
    <source>
        <dbReference type="EMBL" id="QQU00150.1"/>
    </source>
</evidence>
<dbReference type="OrthoDB" id="1100725at2"/>
<gene>
    <name evidence="2" type="ORF">I6I88_18640</name>
</gene>
<evidence type="ECO:0000256" key="1">
    <source>
        <dbReference type="SAM" id="MobiDB-lite"/>
    </source>
</evidence>
<feature type="region of interest" description="Disordered" evidence="1">
    <location>
        <begin position="301"/>
        <end position="320"/>
    </location>
</feature>
<dbReference type="EMBL" id="CP068108">
    <property type="protein sequence ID" value="QQU00150.1"/>
    <property type="molecule type" value="Genomic_DNA"/>
</dbReference>
<evidence type="ECO:0000313" key="3">
    <source>
        <dbReference type="Proteomes" id="UP000596202"/>
    </source>
</evidence>
<reference evidence="2 3" key="1">
    <citation type="submission" date="2021-01" db="EMBL/GenBank/DDBJ databases">
        <title>FDA dAtabase for Regulatory Grade micrObial Sequences (FDA-ARGOS): Supporting development and validation of Infectious Disease Dx tests.</title>
        <authorList>
            <person name="Sproer C."/>
            <person name="Gronow S."/>
            <person name="Severitt S."/>
            <person name="Schroder I."/>
            <person name="Tallon L."/>
            <person name="Sadzewicz L."/>
            <person name="Zhao X."/>
            <person name="Boylan J."/>
            <person name="Ott S."/>
            <person name="Bowen H."/>
            <person name="Vavikolanu K."/>
            <person name="Mehta A."/>
            <person name="Aluvathingal J."/>
            <person name="Nadendla S."/>
            <person name="Lowell S."/>
            <person name="Myers T."/>
            <person name="Yan Y."/>
            <person name="Sichtig H."/>
        </authorList>
    </citation>
    <scope>NUCLEOTIDE SEQUENCE [LARGE SCALE GENOMIC DNA]</scope>
    <source>
        <strain evidence="2 3">FDAARGOS_1131</strain>
    </source>
</reference>
<feature type="region of interest" description="Disordered" evidence="1">
    <location>
        <begin position="130"/>
        <end position="205"/>
    </location>
</feature>
<organism evidence="2 3">
    <name type="scientific">Myroides odoratus</name>
    <name type="common">Flavobacterium odoratum</name>
    <dbReference type="NCBI Taxonomy" id="256"/>
    <lineage>
        <taxon>Bacteria</taxon>
        <taxon>Pseudomonadati</taxon>
        <taxon>Bacteroidota</taxon>
        <taxon>Flavobacteriia</taxon>
        <taxon>Flavobacteriales</taxon>
        <taxon>Flavobacteriaceae</taxon>
        <taxon>Myroides</taxon>
    </lineage>
</organism>
<proteinExistence type="predicted"/>
<name>A0A9Q6ZAU5_MYROD</name>
<sequence length="424" mass="49490">MKLKVMKKVLEGELLSIVHRVLQMKDTDVDKLYVEAKELYEKLQILKFYQDNLALGLVNDITEDQLVAKLSAVKQAETSEQEIAMIAAPEEDTRSQIPADLIVEDYPIVVEAEKEAVVDFDAPIVVEEEIAEEDEEETSLEFEQEEQDELANEIEEEQDEEAEEAEFAALVEEEIEEETEEEQDEELEEEEEEWTEEDTTEVLEEEELADQVVAETTENEQTFEFQEEKTEEEVFAPLTGDQREDNPFEGFDFGEIEFIRVEDLAKEDTILVDDSMFERVGEQTTPVEENQSTDNFFAQQVEEQTKQQEEKEEEKEDKVENQQNMLFNLDQVSVREPRIVKKSINDIYRGTIVVGLNDRIAFEKHLFANSSEDFNRVLSQLNTVSTYDEARSFVEHLVKPEYNNWEGKEEYAERFMALIEKRFE</sequence>
<protein>
    <submittedName>
        <fullName evidence="2">Uncharacterized protein</fullName>
    </submittedName>
</protein>